<name>A0ABQ0JHY0_9VIBR</name>
<dbReference type="Gene3D" id="1.10.150.690">
    <property type="entry name" value="DUF2063"/>
    <property type="match status" value="1"/>
</dbReference>
<accession>A0ABQ0JHY0</accession>
<dbReference type="EMBL" id="BBMS01000042">
    <property type="protein sequence ID" value="GAL28350.1"/>
    <property type="molecule type" value="Genomic_DNA"/>
</dbReference>
<dbReference type="InterPro" id="IPR018640">
    <property type="entry name" value="DUF2063"/>
</dbReference>
<dbReference type="InterPro" id="IPR044922">
    <property type="entry name" value="DUF2063_N_sf"/>
</dbReference>
<evidence type="ECO:0008006" key="5">
    <source>
        <dbReference type="Google" id="ProtNLM"/>
    </source>
</evidence>
<proteinExistence type="predicted"/>
<dbReference type="Pfam" id="PF22106">
    <property type="entry name" value="NGO1945_C"/>
    <property type="match status" value="1"/>
</dbReference>
<feature type="domain" description="NGO1945-like C-terminal" evidence="2">
    <location>
        <begin position="138"/>
        <end position="224"/>
    </location>
</feature>
<sequence>MHNPPGQMLHQTESLARLVRAGRTEECQYGEFIRDNIFGVVTNTFPLFVARVGDKNLNQLLDGFLLKHCAMEPEFHHIATEFVQYVQQCPMAEALSTSIIEYEWTAFSAEIDCDVVMPARDWSDNILTSAEHYRILLNPTARLLELPFEVSSHSITPTENNKSNYYAVFRHAQHHVVSQKLRPIDVALVQMIQSLPCASLLELKLQTDAQLADFNLANWIQHFTHLGLLHIEALGE</sequence>
<evidence type="ECO:0000259" key="1">
    <source>
        <dbReference type="Pfam" id="PF09836"/>
    </source>
</evidence>
<evidence type="ECO:0000313" key="4">
    <source>
        <dbReference type="Proteomes" id="UP000029223"/>
    </source>
</evidence>
<comment type="caution">
    <text evidence="3">The sequence shown here is derived from an EMBL/GenBank/DDBJ whole genome shotgun (WGS) entry which is preliminary data.</text>
</comment>
<evidence type="ECO:0000313" key="3">
    <source>
        <dbReference type="EMBL" id="GAL28350.1"/>
    </source>
</evidence>
<reference evidence="4" key="2">
    <citation type="submission" date="2014-09" db="EMBL/GenBank/DDBJ databases">
        <authorList>
            <consortium name="NBRP consortium"/>
            <person name="Sawabe T."/>
            <person name="Meirelles P."/>
            <person name="Nakanishi M."/>
            <person name="Sayaka M."/>
            <person name="Hattori M."/>
            <person name="Ohkuma M."/>
        </authorList>
    </citation>
    <scope>NUCLEOTIDE SEQUENCE [LARGE SCALE GENOMIC DNA]</scope>
    <source>
        <strain evidence="4">JCM 19239</strain>
    </source>
</reference>
<dbReference type="Pfam" id="PF09836">
    <property type="entry name" value="DUF2063"/>
    <property type="match status" value="1"/>
</dbReference>
<dbReference type="InterPro" id="IPR054098">
    <property type="entry name" value="NGO1945-like_C"/>
</dbReference>
<keyword evidence="4" id="KW-1185">Reference proteome</keyword>
<gene>
    <name evidence="3" type="ORF">JCM19239_2180</name>
</gene>
<organism evidence="3 4">
    <name type="scientific">Vibrio variabilis</name>
    <dbReference type="NCBI Taxonomy" id="990271"/>
    <lineage>
        <taxon>Bacteria</taxon>
        <taxon>Pseudomonadati</taxon>
        <taxon>Pseudomonadota</taxon>
        <taxon>Gammaproteobacteria</taxon>
        <taxon>Vibrionales</taxon>
        <taxon>Vibrionaceae</taxon>
        <taxon>Vibrio</taxon>
    </lineage>
</organism>
<feature type="domain" description="Putative DNA-binding" evidence="1">
    <location>
        <begin position="29"/>
        <end position="86"/>
    </location>
</feature>
<reference evidence="4" key="1">
    <citation type="submission" date="2014-09" db="EMBL/GenBank/DDBJ databases">
        <title>Vibrio variabilis JCM 19239. (C206) whole genome shotgun sequence.</title>
        <authorList>
            <person name="Sawabe T."/>
            <person name="Meirelles P."/>
            <person name="Nakanishi M."/>
            <person name="Sayaka M."/>
            <person name="Hattori M."/>
            <person name="Ohkuma M."/>
        </authorList>
    </citation>
    <scope>NUCLEOTIDE SEQUENCE [LARGE SCALE GENOMIC DNA]</scope>
    <source>
        <strain evidence="4">JCM 19239</strain>
    </source>
</reference>
<protein>
    <recommendedName>
        <fullName evidence="5">DNA-binding domain-containing protein</fullName>
    </recommendedName>
</protein>
<evidence type="ECO:0000259" key="2">
    <source>
        <dbReference type="Pfam" id="PF22106"/>
    </source>
</evidence>
<dbReference type="Proteomes" id="UP000029223">
    <property type="component" value="Unassembled WGS sequence"/>
</dbReference>